<reference evidence="4 5" key="1">
    <citation type="journal article" date="2024" name="Nat. Commun.">
        <title>Phylogenomics reveals the evolutionary origins of lichenization in chlorophyte algae.</title>
        <authorList>
            <person name="Puginier C."/>
            <person name="Libourel C."/>
            <person name="Otte J."/>
            <person name="Skaloud P."/>
            <person name="Haon M."/>
            <person name="Grisel S."/>
            <person name="Petersen M."/>
            <person name="Berrin J.G."/>
            <person name="Delaux P.M."/>
            <person name="Dal Grande F."/>
            <person name="Keller J."/>
        </authorList>
    </citation>
    <scope>NUCLEOTIDE SEQUENCE [LARGE SCALE GENOMIC DNA]</scope>
    <source>
        <strain evidence="4 5">SAG 2043</strain>
    </source>
</reference>
<dbReference type="Proteomes" id="UP001489004">
    <property type="component" value="Unassembled WGS sequence"/>
</dbReference>
<dbReference type="EMBL" id="JALJOR010000012">
    <property type="protein sequence ID" value="KAK9807806.1"/>
    <property type="molecule type" value="Genomic_DNA"/>
</dbReference>
<dbReference type="GO" id="GO:0005783">
    <property type="term" value="C:endoplasmic reticulum"/>
    <property type="evidence" value="ECO:0007669"/>
    <property type="project" value="TreeGrafter"/>
</dbReference>
<dbReference type="PANTHER" id="PTHR46515">
    <property type="entry name" value="TATA ELEMENT MODULATORY FACTOR TMF1"/>
    <property type="match status" value="1"/>
</dbReference>
<dbReference type="Pfam" id="PF12325">
    <property type="entry name" value="TMF_TATA_bd"/>
    <property type="match status" value="1"/>
</dbReference>
<accession>A0AAW1P6N6</accession>
<feature type="coiled-coil region" evidence="1">
    <location>
        <begin position="138"/>
        <end position="201"/>
    </location>
</feature>
<dbReference type="InterPro" id="IPR052602">
    <property type="entry name" value="Growth_transcription_reg"/>
</dbReference>
<keyword evidence="1" id="KW-0175">Coiled coil</keyword>
<keyword evidence="5" id="KW-1185">Reference proteome</keyword>
<feature type="coiled-coil region" evidence="1">
    <location>
        <begin position="352"/>
        <end position="418"/>
    </location>
</feature>
<feature type="region of interest" description="Disordered" evidence="2">
    <location>
        <begin position="446"/>
        <end position="470"/>
    </location>
</feature>
<dbReference type="PANTHER" id="PTHR46515:SF1">
    <property type="entry name" value="TATA ELEMENT MODULATORY FACTOR"/>
    <property type="match status" value="1"/>
</dbReference>
<evidence type="ECO:0000313" key="4">
    <source>
        <dbReference type="EMBL" id="KAK9807806.1"/>
    </source>
</evidence>
<dbReference type="AlphaFoldDB" id="A0AAW1P6N6"/>
<organism evidence="4 5">
    <name type="scientific">[Myrmecia] bisecta</name>
    <dbReference type="NCBI Taxonomy" id="41462"/>
    <lineage>
        <taxon>Eukaryota</taxon>
        <taxon>Viridiplantae</taxon>
        <taxon>Chlorophyta</taxon>
        <taxon>core chlorophytes</taxon>
        <taxon>Trebouxiophyceae</taxon>
        <taxon>Trebouxiales</taxon>
        <taxon>Trebouxiaceae</taxon>
        <taxon>Myrmecia</taxon>
    </lineage>
</organism>
<feature type="domain" description="TATA element modulatory factor 1 TATA binding" evidence="3">
    <location>
        <begin position="508"/>
        <end position="592"/>
    </location>
</feature>
<feature type="coiled-coil region" evidence="1">
    <location>
        <begin position="253"/>
        <end position="280"/>
    </location>
</feature>
<comment type="caution">
    <text evidence="4">The sequence shown here is derived from an EMBL/GenBank/DDBJ whole genome shotgun (WGS) entry which is preliminary data.</text>
</comment>
<evidence type="ECO:0000256" key="2">
    <source>
        <dbReference type="SAM" id="MobiDB-lite"/>
    </source>
</evidence>
<evidence type="ECO:0000313" key="5">
    <source>
        <dbReference type="Proteomes" id="UP001489004"/>
    </source>
</evidence>
<feature type="coiled-coil region" evidence="1">
    <location>
        <begin position="68"/>
        <end position="95"/>
    </location>
</feature>
<feature type="coiled-coil region" evidence="1">
    <location>
        <begin position="507"/>
        <end position="586"/>
    </location>
</feature>
<evidence type="ECO:0000256" key="1">
    <source>
        <dbReference type="SAM" id="Coils"/>
    </source>
</evidence>
<dbReference type="InterPro" id="IPR022091">
    <property type="entry name" value="TMF_TATA-bd"/>
</dbReference>
<name>A0AAW1P6N6_9CHLO</name>
<gene>
    <name evidence="4" type="ORF">WJX72_009986</name>
</gene>
<protein>
    <recommendedName>
        <fullName evidence="3">TATA element modulatory factor 1 TATA binding domain-containing protein</fullName>
    </recommendedName>
</protein>
<evidence type="ECO:0000259" key="3">
    <source>
        <dbReference type="Pfam" id="PF12325"/>
    </source>
</evidence>
<dbReference type="GO" id="GO:0005794">
    <property type="term" value="C:Golgi apparatus"/>
    <property type="evidence" value="ECO:0007669"/>
    <property type="project" value="TreeGrafter"/>
</dbReference>
<sequence>MATIEAIQKELADRVRHYEGKLATLSVITGALQKENEELRRQLESQGPVDGVAEEELQDLRAEFSRRLGAADKTISDLKEERDRLRAQVSAATQGGSSSEARLQDREKYVAGLQAEGEALARKNGELEAMLRKLRTSSREQDAERERLAGRVQSLEAQLLQQQELFAQAAQAAALQGKQLKEEVEEVRQQAAAHVREAQRNAQQSALLAQQSAAAGGAQALAAAQEREFQLTASLADLRSAFEAAEGEWVEKEQLLRREVAVLEERVRSLEADKSQIHTNASDTMRPLLRQIESMAAAAAAQHASQAGQQAALLQRVRDAEGAAESASHAERRARARAAAADAAVATAQKGAAAANAAAAEAKARYEAEKRRVGTLQAECGGMEERLRALSEQAAAERQKHEVETRELQERLWDIQEQVRAQATQSRPDDESPVATAMASLINAGSAKVAVDKPQPCQRGDSSPSQQLPAPDIEDELALMLRSMKPLNGDAFRPLDGSKPRKQPGGNAVLEARLAAMEETAARAHEELLLACQRADAVQQEAQRCRELEAAVQAAAAKCAMALELLGERNERVEQLEEDIRDMKAIFHEQLSFMTDQLNALKPPSAAPVAKVQQ</sequence>
<proteinExistence type="predicted"/>